<evidence type="ECO:0000313" key="2">
    <source>
        <dbReference type="Proteomes" id="UP001580430"/>
    </source>
</evidence>
<keyword evidence="2" id="KW-1185">Reference proteome</keyword>
<dbReference type="EMBL" id="JBHIRY010000001">
    <property type="protein sequence ID" value="MFB5758934.1"/>
    <property type="molecule type" value="Genomic_DNA"/>
</dbReference>
<dbReference type="Proteomes" id="UP001580430">
    <property type="component" value="Unassembled WGS sequence"/>
</dbReference>
<dbReference type="RefSeq" id="WP_375518186.1">
    <property type="nucleotide sequence ID" value="NZ_JBHIRY010000001.1"/>
</dbReference>
<organism evidence="1 2">
    <name type="scientific">Paenibacillus medicaginis</name>
    <dbReference type="NCBI Taxonomy" id="1470560"/>
    <lineage>
        <taxon>Bacteria</taxon>
        <taxon>Bacillati</taxon>
        <taxon>Bacillota</taxon>
        <taxon>Bacilli</taxon>
        <taxon>Bacillales</taxon>
        <taxon>Paenibacillaceae</taxon>
        <taxon>Paenibacillus</taxon>
    </lineage>
</organism>
<name>A0ABV5BUI5_9BACL</name>
<gene>
    <name evidence="1" type="ORF">ACE5LO_00875</name>
</gene>
<accession>A0ABV5BUI5</accession>
<evidence type="ECO:0000313" key="1">
    <source>
        <dbReference type="EMBL" id="MFB5758934.1"/>
    </source>
</evidence>
<comment type="caution">
    <text evidence="1">The sequence shown here is derived from an EMBL/GenBank/DDBJ whole genome shotgun (WGS) entry which is preliminary data.</text>
</comment>
<reference evidence="1 2" key="1">
    <citation type="submission" date="2024-09" db="EMBL/GenBank/DDBJ databases">
        <title>Paenibacillus zeirhizospherea sp. nov., isolated from surface of the maize (Zea mays) roots in a horticulture field, Hungary.</title>
        <authorList>
            <person name="Marton D."/>
            <person name="Farkas M."/>
            <person name="Bedics A."/>
            <person name="Toth E."/>
            <person name="Tancsics A."/>
            <person name="Boka K."/>
            <person name="Marati G."/>
            <person name="Kriszt B."/>
            <person name="Cserhati M."/>
        </authorList>
    </citation>
    <scope>NUCLEOTIDE SEQUENCE [LARGE SCALE GENOMIC DNA]</scope>
    <source>
        <strain evidence="1 2">JCM 18446</strain>
    </source>
</reference>
<sequence>MDMNAFIQETKLRDEYIEKFKCCAYLDTDGLPNLYVERIWNIIDELDDKMKNRLLFWFATQHLTLINAR</sequence>
<protein>
    <submittedName>
        <fullName evidence="1">Uncharacterized protein</fullName>
    </submittedName>
</protein>
<proteinExistence type="predicted"/>